<dbReference type="Proteomes" id="UP000324233">
    <property type="component" value="Chromosome"/>
</dbReference>
<dbReference type="FunFam" id="2.40.30.170:FF:000010">
    <property type="entry name" value="Efflux RND transporter periplasmic adaptor subunit"/>
    <property type="match status" value="1"/>
</dbReference>
<feature type="region of interest" description="Disordered" evidence="3">
    <location>
        <begin position="1"/>
        <end position="33"/>
    </location>
</feature>
<keyword evidence="4" id="KW-1133">Transmembrane helix</keyword>
<gene>
    <name evidence="8" type="primary">czcB_6</name>
    <name evidence="8" type="ORF">OJF2_60930</name>
</gene>
<comment type="similarity">
    <text evidence="1">Belongs to the membrane fusion protein (MFP) (TC 8.A.1) family.</text>
</comment>
<dbReference type="Gene3D" id="1.10.287.470">
    <property type="entry name" value="Helix hairpin bin"/>
    <property type="match status" value="1"/>
</dbReference>
<keyword evidence="9" id="KW-1185">Reference proteome</keyword>
<dbReference type="InterPro" id="IPR058649">
    <property type="entry name" value="CzcB_C"/>
</dbReference>
<dbReference type="InterPro" id="IPR058647">
    <property type="entry name" value="BSH_CzcB-like"/>
</dbReference>
<evidence type="ECO:0000256" key="1">
    <source>
        <dbReference type="ARBA" id="ARBA00009477"/>
    </source>
</evidence>
<dbReference type="Pfam" id="PF25954">
    <property type="entry name" value="Beta-barrel_RND_2"/>
    <property type="match status" value="1"/>
</dbReference>
<protein>
    <submittedName>
        <fullName evidence="8">Cobalt-zinc-cadmium resistance protein CzcB</fullName>
    </submittedName>
</protein>
<dbReference type="OrthoDB" id="263506at2"/>
<feature type="domain" description="CzcB-like C-terminal circularly permuted SH3-like" evidence="7">
    <location>
        <begin position="393"/>
        <end position="456"/>
    </location>
</feature>
<keyword evidence="2" id="KW-0813">Transport</keyword>
<evidence type="ECO:0000256" key="4">
    <source>
        <dbReference type="SAM" id="Phobius"/>
    </source>
</evidence>
<dbReference type="PANTHER" id="PTHR30097">
    <property type="entry name" value="CATION EFFLUX SYSTEM PROTEIN CUSB"/>
    <property type="match status" value="1"/>
</dbReference>
<evidence type="ECO:0000256" key="2">
    <source>
        <dbReference type="ARBA" id="ARBA00022448"/>
    </source>
</evidence>
<dbReference type="InterPro" id="IPR051909">
    <property type="entry name" value="MFP_Cation_Efflux"/>
</dbReference>
<feature type="domain" description="CzcB-like barrel-sandwich hybrid" evidence="6">
    <location>
        <begin position="145"/>
        <end position="305"/>
    </location>
</feature>
<evidence type="ECO:0000313" key="8">
    <source>
        <dbReference type="EMBL" id="QEH37502.1"/>
    </source>
</evidence>
<dbReference type="GO" id="GO:0030313">
    <property type="term" value="C:cell envelope"/>
    <property type="evidence" value="ECO:0007669"/>
    <property type="project" value="TreeGrafter"/>
</dbReference>
<dbReference type="GO" id="GO:0060003">
    <property type="term" value="P:copper ion export"/>
    <property type="evidence" value="ECO:0007669"/>
    <property type="project" value="TreeGrafter"/>
</dbReference>
<dbReference type="Gene3D" id="2.40.50.100">
    <property type="match status" value="1"/>
</dbReference>
<reference evidence="8 9" key="1">
    <citation type="submission" date="2019-08" db="EMBL/GenBank/DDBJ databases">
        <title>Deep-cultivation of Planctomycetes and their phenomic and genomic characterization uncovers novel biology.</title>
        <authorList>
            <person name="Wiegand S."/>
            <person name="Jogler M."/>
            <person name="Boedeker C."/>
            <person name="Pinto D."/>
            <person name="Vollmers J."/>
            <person name="Rivas-Marin E."/>
            <person name="Kohn T."/>
            <person name="Peeters S.H."/>
            <person name="Heuer A."/>
            <person name="Rast P."/>
            <person name="Oberbeckmann S."/>
            <person name="Bunk B."/>
            <person name="Jeske O."/>
            <person name="Meyerdierks A."/>
            <person name="Storesund J.E."/>
            <person name="Kallscheuer N."/>
            <person name="Luecker S."/>
            <person name="Lage O.M."/>
            <person name="Pohl T."/>
            <person name="Merkel B.J."/>
            <person name="Hornburger P."/>
            <person name="Mueller R.-W."/>
            <person name="Bruemmer F."/>
            <person name="Labrenz M."/>
            <person name="Spormann A.M."/>
            <person name="Op den Camp H."/>
            <person name="Overmann J."/>
            <person name="Amann R."/>
            <person name="Jetten M.S.M."/>
            <person name="Mascher T."/>
            <person name="Medema M.H."/>
            <person name="Devos D.P."/>
            <person name="Kaster A.-K."/>
            <person name="Ovreas L."/>
            <person name="Rohde M."/>
            <person name="Galperin M.Y."/>
            <person name="Jogler C."/>
        </authorList>
    </citation>
    <scope>NUCLEOTIDE SEQUENCE [LARGE SCALE GENOMIC DNA]</scope>
    <source>
        <strain evidence="8 9">OJF2</strain>
    </source>
</reference>
<dbReference type="Gene3D" id="2.40.420.20">
    <property type="match status" value="1"/>
</dbReference>
<feature type="transmembrane region" description="Helical" evidence="4">
    <location>
        <begin position="38"/>
        <end position="55"/>
    </location>
</feature>
<dbReference type="KEGG" id="agv:OJF2_60930"/>
<dbReference type="EMBL" id="CP042997">
    <property type="protein sequence ID" value="QEH37502.1"/>
    <property type="molecule type" value="Genomic_DNA"/>
</dbReference>
<name>A0A5B9WAA5_9BACT</name>
<evidence type="ECO:0000313" key="9">
    <source>
        <dbReference type="Proteomes" id="UP000324233"/>
    </source>
</evidence>
<dbReference type="GO" id="GO:0015679">
    <property type="term" value="P:plasma membrane copper ion transport"/>
    <property type="evidence" value="ECO:0007669"/>
    <property type="project" value="TreeGrafter"/>
</dbReference>
<feature type="region of interest" description="Disordered" evidence="3">
    <location>
        <begin position="77"/>
        <end position="99"/>
    </location>
</feature>
<dbReference type="AlphaFoldDB" id="A0A5B9WAA5"/>
<dbReference type="PANTHER" id="PTHR30097:SF4">
    <property type="entry name" value="SLR6042 PROTEIN"/>
    <property type="match status" value="1"/>
</dbReference>
<dbReference type="InterPro" id="IPR058792">
    <property type="entry name" value="Beta-barrel_RND_2"/>
</dbReference>
<dbReference type="Gene3D" id="2.40.30.170">
    <property type="match status" value="1"/>
</dbReference>
<organism evidence="8 9">
    <name type="scientific">Aquisphaera giovannonii</name>
    <dbReference type="NCBI Taxonomy" id="406548"/>
    <lineage>
        <taxon>Bacteria</taxon>
        <taxon>Pseudomonadati</taxon>
        <taxon>Planctomycetota</taxon>
        <taxon>Planctomycetia</taxon>
        <taxon>Isosphaerales</taxon>
        <taxon>Isosphaeraceae</taxon>
        <taxon>Aquisphaera</taxon>
    </lineage>
</organism>
<dbReference type="Pfam" id="PF25973">
    <property type="entry name" value="BSH_CzcB"/>
    <property type="match status" value="1"/>
</dbReference>
<keyword evidence="4" id="KW-0812">Transmembrane</keyword>
<evidence type="ECO:0000259" key="6">
    <source>
        <dbReference type="Pfam" id="PF25973"/>
    </source>
</evidence>
<feature type="domain" description="CusB-like beta-barrel" evidence="5">
    <location>
        <begin position="310"/>
        <end position="382"/>
    </location>
</feature>
<evidence type="ECO:0000256" key="3">
    <source>
        <dbReference type="SAM" id="MobiDB-lite"/>
    </source>
</evidence>
<keyword evidence="4" id="KW-0472">Membrane</keyword>
<dbReference type="Pfam" id="PF25975">
    <property type="entry name" value="CzcB_C"/>
    <property type="match status" value="1"/>
</dbReference>
<evidence type="ECO:0000259" key="7">
    <source>
        <dbReference type="Pfam" id="PF25975"/>
    </source>
</evidence>
<accession>A0A5B9WAA5</accession>
<evidence type="ECO:0000259" key="5">
    <source>
        <dbReference type="Pfam" id="PF25954"/>
    </source>
</evidence>
<sequence length="473" mass="51915">MTTVESQPARAGTPDPSQPAATGADRPGPRRRRPWRRLVLGLAAVLAGAAAFGYYRQKGIPSSRDVGDALAYLERRVGGKASEPPAEPPRPARSASDQAWDGAVTVAPEQGRAIGLQLVAVEPQREPMRLELTGRTAYDPNSLHKLRPRFDTLVEQVHAVPGQVIHKGDPLVELNSVDLAAAKSDLQTKYVQWQRDLRVLKLHEKLVTEGAVSQQTYIDDRNAENKSHLDYVQARDKLRILAVPDEDVDPLTRGLGDMPTGEQDFGTVASKAKMTLKSRVDGIVIQREAVPGNFYDENDILMVIAPLDHLWVLANVYEVDQAKVSVNQEMEIRFPFLQQTTRAKVEYISSEVSRETRAVQVRASIRNPGGLLKSDMLVKVVLDIQPVKGQTIVPRLALVVINGGEYVFVKRPGKEGEPGRYERRKVSVAQENSNFVIIAGGLAAGETVATNGSLILAQLYEDLQIVDTGMPVQ</sequence>
<dbReference type="SUPFAM" id="SSF111369">
    <property type="entry name" value="HlyD-like secretion proteins"/>
    <property type="match status" value="2"/>
</dbReference>
<proteinExistence type="inferred from homology"/>
<dbReference type="RefSeq" id="WP_148597052.1">
    <property type="nucleotide sequence ID" value="NZ_CP042997.1"/>
</dbReference>